<gene>
    <name evidence="4 6" type="primary">cysQ</name>
    <name evidence="6" type="ORF">F8C67_06290</name>
</gene>
<dbReference type="PANTHER" id="PTHR43028">
    <property type="entry name" value="3'(2'),5'-BISPHOSPHATE NUCLEOTIDASE 1"/>
    <property type="match status" value="1"/>
</dbReference>
<keyword evidence="2 4" id="KW-0479">Metal-binding</keyword>
<dbReference type="EMBL" id="WBVO01000003">
    <property type="protein sequence ID" value="KAB2813765.1"/>
    <property type="molecule type" value="Genomic_DNA"/>
</dbReference>
<dbReference type="HAMAP" id="MF_02095">
    <property type="entry name" value="CysQ"/>
    <property type="match status" value="1"/>
</dbReference>
<sequence>MDKYTSAIHATLDGGKAILDVYHKEETIKVLEKEDKSPLTEADMAAHTAIMKWLDQTDIPVLSEEGKSIAFEERSAWGTLWVVDPLDGTKEFIKRNGEFTVNIALVENGVPVFGVIYVPVKHTLYFGGTAIGSFKVERISSDTQFDSMDELMTAATKLPGNTPKTFTVVGSRSHMNDDTKEYIDSLKEEHGDVEIMSKGSSLKICMVVEGEAHEYPRFAPTMEWDTAAGHALVLGVGKQMVIPSSGEPLQYNKRDLLNPYFLVK</sequence>
<dbReference type="AlphaFoldDB" id="A0A6N6RHK0"/>
<dbReference type="CDD" id="cd01638">
    <property type="entry name" value="CysQ"/>
    <property type="match status" value="1"/>
</dbReference>
<feature type="binding site" evidence="5">
    <location>
        <position position="225"/>
    </location>
    <ligand>
        <name>Mg(2+)</name>
        <dbReference type="ChEBI" id="CHEBI:18420"/>
        <label>1</label>
        <note>catalytic</note>
    </ligand>
</feature>
<dbReference type="Gene3D" id="3.30.540.10">
    <property type="entry name" value="Fructose-1,6-Bisphosphatase, subunit A, domain 1"/>
    <property type="match status" value="1"/>
</dbReference>
<protein>
    <recommendedName>
        <fullName evidence="4">3'(2'),5'-bisphosphate nucleotidase CysQ</fullName>
        <ecNumber evidence="4">3.1.3.7</ecNumber>
    </recommendedName>
    <alternativeName>
        <fullName evidence="4">3'(2'),5-bisphosphonucleoside 3'(2')-phosphohydrolase</fullName>
    </alternativeName>
    <alternativeName>
        <fullName evidence="4">3'-phosphoadenosine 5'-phosphate phosphatase</fullName>
        <shortName evidence="4">PAP phosphatase</shortName>
    </alternativeName>
</protein>
<feature type="binding site" evidence="4">
    <location>
        <position position="86"/>
    </location>
    <ligand>
        <name>Mg(2+)</name>
        <dbReference type="ChEBI" id="CHEBI:18420"/>
        <label>1</label>
    </ligand>
</feature>
<dbReference type="SUPFAM" id="SSF56655">
    <property type="entry name" value="Carbohydrate phosphatase"/>
    <property type="match status" value="1"/>
</dbReference>
<dbReference type="GO" id="GO:0050427">
    <property type="term" value="P:3'-phosphoadenosine 5'-phosphosulfate metabolic process"/>
    <property type="evidence" value="ECO:0007669"/>
    <property type="project" value="TreeGrafter"/>
</dbReference>
<dbReference type="PROSITE" id="PS00629">
    <property type="entry name" value="IMP_1"/>
    <property type="match status" value="1"/>
</dbReference>
<dbReference type="NCBIfam" id="TIGR01331">
    <property type="entry name" value="bisphos_cysQ"/>
    <property type="match status" value="1"/>
</dbReference>
<feature type="binding site" evidence="4">
    <location>
        <begin position="86"/>
        <end position="89"/>
    </location>
    <ligand>
        <name>substrate</name>
    </ligand>
</feature>
<dbReference type="RefSeq" id="WP_151666967.1">
    <property type="nucleotide sequence ID" value="NZ_WBVO01000003.1"/>
</dbReference>
<name>A0A6N6RHK0_9FLAO</name>
<evidence type="ECO:0000256" key="4">
    <source>
        <dbReference type="HAMAP-Rule" id="MF_02095"/>
    </source>
</evidence>
<dbReference type="GO" id="GO:0005886">
    <property type="term" value="C:plasma membrane"/>
    <property type="evidence" value="ECO:0007669"/>
    <property type="project" value="UniProtKB-SubCell"/>
</dbReference>
<accession>A0A6N6RHK0</accession>
<evidence type="ECO:0000256" key="2">
    <source>
        <dbReference type="ARBA" id="ARBA00022723"/>
    </source>
</evidence>
<feature type="binding site" evidence="5">
    <location>
        <position position="84"/>
    </location>
    <ligand>
        <name>Mg(2+)</name>
        <dbReference type="ChEBI" id="CHEBI:18420"/>
        <label>1</label>
        <note>catalytic</note>
    </ligand>
</feature>
<dbReference type="OrthoDB" id="9772456at2"/>
<evidence type="ECO:0000256" key="1">
    <source>
        <dbReference type="ARBA" id="ARBA00001625"/>
    </source>
</evidence>
<organism evidence="6 7">
    <name type="scientific">Phaeocystidibacter luteus</name>
    <dbReference type="NCBI Taxonomy" id="911197"/>
    <lineage>
        <taxon>Bacteria</taxon>
        <taxon>Pseudomonadati</taxon>
        <taxon>Bacteroidota</taxon>
        <taxon>Flavobacteriia</taxon>
        <taxon>Flavobacteriales</taxon>
        <taxon>Phaeocystidibacteraceae</taxon>
        <taxon>Phaeocystidibacter</taxon>
    </lineage>
</organism>
<feature type="binding site" evidence="4">
    <location>
        <position position="225"/>
    </location>
    <ligand>
        <name>substrate</name>
    </ligand>
</feature>
<feature type="binding site" evidence="4">
    <location>
        <position position="84"/>
    </location>
    <ligand>
        <name>Mg(2+)</name>
        <dbReference type="ChEBI" id="CHEBI:18420"/>
        <label>2</label>
    </ligand>
</feature>
<dbReference type="InterPro" id="IPR050725">
    <property type="entry name" value="CysQ/Inositol_MonoPase"/>
</dbReference>
<feature type="binding site" evidence="4">
    <location>
        <position position="64"/>
    </location>
    <ligand>
        <name>Mg(2+)</name>
        <dbReference type="ChEBI" id="CHEBI:18420"/>
        <label>1</label>
    </ligand>
</feature>
<feature type="binding site" evidence="4">
    <location>
        <position position="87"/>
    </location>
    <ligand>
        <name>Mg(2+)</name>
        <dbReference type="ChEBI" id="CHEBI:18420"/>
        <label>2</label>
    </ligand>
</feature>
<feature type="binding site" evidence="4">
    <location>
        <position position="84"/>
    </location>
    <ligand>
        <name>Mg(2+)</name>
        <dbReference type="ChEBI" id="CHEBI:18420"/>
        <label>1</label>
    </ligand>
</feature>
<dbReference type="GO" id="GO:0008441">
    <property type="term" value="F:3'(2'),5'-bisphosphate nucleotidase activity"/>
    <property type="evidence" value="ECO:0007669"/>
    <property type="project" value="UniProtKB-UniRule"/>
</dbReference>
<keyword evidence="4" id="KW-0472">Membrane</keyword>
<feature type="binding site" evidence="5">
    <location>
        <position position="87"/>
    </location>
    <ligand>
        <name>Mg(2+)</name>
        <dbReference type="ChEBI" id="CHEBI:18420"/>
        <label>1</label>
        <note>catalytic</note>
    </ligand>
</feature>
<keyword evidence="3 4" id="KW-0460">Magnesium</keyword>
<comment type="catalytic activity">
    <reaction evidence="1 4">
        <text>adenosine 3',5'-bisphosphate + H2O = AMP + phosphate</text>
        <dbReference type="Rhea" id="RHEA:10040"/>
        <dbReference type="ChEBI" id="CHEBI:15377"/>
        <dbReference type="ChEBI" id="CHEBI:43474"/>
        <dbReference type="ChEBI" id="CHEBI:58343"/>
        <dbReference type="ChEBI" id="CHEBI:456215"/>
        <dbReference type="EC" id="3.1.3.7"/>
    </reaction>
</comment>
<dbReference type="Proteomes" id="UP000468650">
    <property type="component" value="Unassembled WGS sequence"/>
</dbReference>
<evidence type="ECO:0000313" key="7">
    <source>
        <dbReference type="Proteomes" id="UP000468650"/>
    </source>
</evidence>
<dbReference type="InterPro" id="IPR020583">
    <property type="entry name" value="Inositol_monoP_metal-BS"/>
</dbReference>
<evidence type="ECO:0000256" key="3">
    <source>
        <dbReference type="ARBA" id="ARBA00022842"/>
    </source>
</evidence>
<dbReference type="InterPro" id="IPR006240">
    <property type="entry name" value="CysQ"/>
</dbReference>
<keyword evidence="7" id="KW-1185">Reference proteome</keyword>
<feature type="binding site" evidence="5">
    <location>
        <position position="64"/>
    </location>
    <ligand>
        <name>Mg(2+)</name>
        <dbReference type="ChEBI" id="CHEBI:18420"/>
        <label>1</label>
        <note>catalytic</note>
    </ligand>
</feature>
<comment type="function">
    <text evidence="4">Converts adenosine-3',5'-bisphosphate (PAP) to AMP.</text>
</comment>
<comment type="similarity">
    <text evidence="4">Belongs to the inositol monophosphatase superfamily. CysQ family.</text>
</comment>
<dbReference type="Pfam" id="PF00459">
    <property type="entry name" value="Inositol_P"/>
    <property type="match status" value="1"/>
</dbReference>
<comment type="cofactor">
    <cofactor evidence="4 5">
        <name>Mg(2+)</name>
        <dbReference type="ChEBI" id="CHEBI:18420"/>
    </cofactor>
</comment>
<feature type="binding site" evidence="4">
    <location>
        <position position="64"/>
    </location>
    <ligand>
        <name>substrate</name>
    </ligand>
</feature>
<keyword evidence="4 6" id="KW-0378">Hydrolase</keyword>
<feature type="binding site" evidence="5">
    <location>
        <position position="86"/>
    </location>
    <ligand>
        <name>Mg(2+)</name>
        <dbReference type="ChEBI" id="CHEBI:18420"/>
        <label>1</label>
        <note>catalytic</note>
    </ligand>
</feature>
<keyword evidence="4" id="KW-1003">Cell membrane</keyword>
<comment type="caution">
    <text evidence="6">The sequence shown here is derived from an EMBL/GenBank/DDBJ whole genome shotgun (WGS) entry which is preliminary data.</text>
</comment>
<dbReference type="GO" id="GO:0000287">
    <property type="term" value="F:magnesium ion binding"/>
    <property type="evidence" value="ECO:0007669"/>
    <property type="project" value="UniProtKB-UniRule"/>
</dbReference>
<reference evidence="6 7" key="1">
    <citation type="submission" date="2019-09" db="EMBL/GenBank/DDBJ databases">
        <title>Genomes of family Cryomorphaceae.</title>
        <authorList>
            <person name="Bowman J.P."/>
        </authorList>
    </citation>
    <scope>NUCLEOTIDE SEQUENCE [LARGE SCALE GENOMIC DNA]</scope>
    <source>
        <strain evidence="6 7">LMG 25704</strain>
    </source>
</reference>
<dbReference type="EC" id="3.1.3.7" evidence="4"/>
<dbReference type="PANTHER" id="PTHR43028:SF5">
    <property type="entry name" value="3'(2'),5'-BISPHOSPHATE NUCLEOTIDASE 1"/>
    <property type="match status" value="1"/>
</dbReference>
<comment type="subcellular location">
    <subcellularLocation>
        <location evidence="4">Cell membrane</location>
        <topology evidence="4">Peripheral membrane protein</topology>
        <orientation evidence="4">Cytoplasmic side</orientation>
    </subcellularLocation>
</comment>
<dbReference type="Gene3D" id="3.40.190.80">
    <property type="match status" value="1"/>
</dbReference>
<evidence type="ECO:0000256" key="5">
    <source>
        <dbReference type="PIRSR" id="PIRSR600760-2"/>
    </source>
</evidence>
<dbReference type="GO" id="GO:0000103">
    <property type="term" value="P:sulfate assimilation"/>
    <property type="evidence" value="ECO:0007669"/>
    <property type="project" value="TreeGrafter"/>
</dbReference>
<dbReference type="InterPro" id="IPR000760">
    <property type="entry name" value="Inositol_monophosphatase-like"/>
</dbReference>
<feature type="binding site" evidence="4">
    <location>
        <position position="225"/>
    </location>
    <ligand>
        <name>Mg(2+)</name>
        <dbReference type="ChEBI" id="CHEBI:18420"/>
        <label>2</label>
    </ligand>
</feature>
<proteinExistence type="inferred from homology"/>
<evidence type="ECO:0000313" key="6">
    <source>
        <dbReference type="EMBL" id="KAB2813765.1"/>
    </source>
</evidence>